<dbReference type="AlphaFoldDB" id="A0A401SQG5"/>
<organism evidence="1 2">
    <name type="scientific">Chiloscyllium punctatum</name>
    <name type="common">Brownbanded bambooshark</name>
    <name type="synonym">Hemiscyllium punctatum</name>
    <dbReference type="NCBI Taxonomy" id="137246"/>
    <lineage>
        <taxon>Eukaryota</taxon>
        <taxon>Metazoa</taxon>
        <taxon>Chordata</taxon>
        <taxon>Craniata</taxon>
        <taxon>Vertebrata</taxon>
        <taxon>Chondrichthyes</taxon>
        <taxon>Elasmobranchii</taxon>
        <taxon>Galeomorphii</taxon>
        <taxon>Galeoidea</taxon>
        <taxon>Orectolobiformes</taxon>
        <taxon>Hemiscylliidae</taxon>
        <taxon>Chiloscyllium</taxon>
    </lineage>
</organism>
<evidence type="ECO:0000313" key="2">
    <source>
        <dbReference type="Proteomes" id="UP000287033"/>
    </source>
</evidence>
<protein>
    <submittedName>
        <fullName evidence="1">Uncharacterized protein</fullName>
    </submittedName>
</protein>
<evidence type="ECO:0000313" key="1">
    <source>
        <dbReference type="EMBL" id="GCC32616.1"/>
    </source>
</evidence>
<accession>A0A401SQG5</accession>
<dbReference type="EMBL" id="BEZZ01000448">
    <property type="protein sequence ID" value="GCC32616.1"/>
    <property type="molecule type" value="Genomic_DNA"/>
</dbReference>
<name>A0A401SQG5_CHIPU</name>
<dbReference type="Proteomes" id="UP000287033">
    <property type="component" value="Unassembled WGS sequence"/>
</dbReference>
<keyword evidence="2" id="KW-1185">Reference proteome</keyword>
<sequence>MQRGTVSLSQFTYSPALPWGGTGRAAAPVSTARRDDAKVKQEFFREPALALNSTCHLNFKATVPFAILPVSELGRNGKWGDCTARAGQHWGYPRVNKLMGTHTDTDTENHAEASVTLKEDHAALAGS</sequence>
<reference evidence="1 2" key="1">
    <citation type="journal article" date="2018" name="Nat. Ecol. Evol.">
        <title>Shark genomes provide insights into elasmobranch evolution and the origin of vertebrates.</title>
        <authorList>
            <person name="Hara Y"/>
            <person name="Yamaguchi K"/>
            <person name="Onimaru K"/>
            <person name="Kadota M"/>
            <person name="Koyanagi M"/>
            <person name="Keeley SD"/>
            <person name="Tatsumi K"/>
            <person name="Tanaka K"/>
            <person name="Motone F"/>
            <person name="Kageyama Y"/>
            <person name="Nozu R"/>
            <person name="Adachi N"/>
            <person name="Nishimura O"/>
            <person name="Nakagawa R"/>
            <person name="Tanegashima C"/>
            <person name="Kiyatake I"/>
            <person name="Matsumoto R"/>
            <person name="Murakumo K"/>
            <person name="Nishida K"/>
            <person name="Terakita A"/>
            <person name="Kuratani S"/>
            <person name="Sato K"/>
            <person name="Hyodo S Kuraku.S."/>
        </authorList>
    </citation>
    <scope>NUCLEOTIDE SEQUENCE [LARGE SCALE GENOMIC DNA]</scope>
</reference>
<proteinExistence type="predicted"/>
<gene>
    <name evidence="1" type="ORF">chiPu_0011079</name>
</gene>
<comment type="caution">
    <text evidence="1">The sequence shown here is derived from an EMBL/GenBank/DDBJ whole genome shotgun (WGS) entry which is preliminary data.</text>
</comment>